<protein>
    <submittedName>
        <fullName evidence="2">Putative secreted protein</fullName>
    </submittedName>
</protein>
<accession>A0A224Y3C1</accession>
<proteinExistence type="predicted"/>
<feature type="chain" id="PRO_5013324963" evidence="1">
    <location>
        <begin position="20"/>
        <end position="80"/>
    </location>
</feature>
<sequence length="80" mass="9305">MSSPFIFISVQMMMSTASSIVLSSWRSISWFGYNRSRRPSFGRITSWRRKSAHTMTITPTGYSIIWYKLIKSRFTPSSNL</sequence>
<keyword evidence="1" id="KW-0732">Signal</keyword>
<reference evidence="2" key="1">
    <citation type="journal article" date="2018" name="PLoS Negl. Trop. Dis.">
        <title>An insight into the salivary gland and fat body transcriptome of Panstrongylus lignarius (Hemiptera: Heteroptera), the main vector of Chagas disease in Peru.</title>
        <authorList>
            <person name="Nevoa J.C."/>
            <person name="Mendes M.T."/>
            <person name="da Silva M.V."/>
            <person name="Soares S.C."/>
            <person name="Oliveira C.J.F."/>
            <person name="Ribeiro J.M.C."/>
        </authorList>
    </citation>
    <scope>NUCLEOTIDE SEQUENCE</scope>
</reference>
<evidence type="ECO:0000313" key="2">
    <source>
        <dbReference type="EMBL" id="JAW15572.1"/>
    </source>
</evidence>
<dbReference type="AlphaFoldDB" id="A0A224Y3C1"/>
<feature type="signal peptide" evidence="1">
    <location>
        <begin position="1"/>
        <end position="19"/>
    </location>
</feature>
<dbReference type="EMBL" id="GFTR01000854">
    <property type="protein sequence ID" value="JAW15572.1"/>
    <property type="molecule type" value="Transcribed_RNA"/>
</dbReference>
<organism evidence="2">
    <name type="scientific">Panstrongylus lignarius</name>
    <dbReference type="NCBI Taxonomy" id="156445"/>
    <lineage>
        <taxon>Eukaryota</taxon>
        <taxon>Metazoa</taxon>
        <taxon>Ecdysozoa</taxon>
        <taxon>Arthropoda</taxon>
        <taxon>Hexapoda</taxon>
        <taxon>Insecta</taxon>
        <taxon>Pterygota</taxon>
        <taxon>Neoptera</taxon>
        <taxon>Paraneoptera</taxon>
        <taxon>Hemiptera</taxon>
        <taxon>Heteroptera</taxon>
        <taxon>Panheteroptera</taxon>
        <taxon>Cimicomorpha</taxon>
        <taxon>Reduviidae</taxon>
        <taxon>Triatominae</taxon>
        <taxon>Panstrongylus</taxon>
    </lineage>
</organism>
<evidence type="ECO:0000256" key="1">
    <source>
        <dbReference type="SAM" id="SignalP"/>
    </source>
</evidence>
<name>A0A224Y3C1_9HEMI</name>